<sequence length="561" mass="64161">MCLSIRQPVNPRARQQPLAEVSPQEPEEPEEILGSDDEEQEDPHDYCKGGYHHVKVGDLYNGKYHVIRKLGWGHFSTVWLAWDIQVKRFVAMKVVKSAEHYTETAVDEIKLLRSVRNSDPNDPNREMVVQLLDDFKISGVNGTHVCMVFEVLGHHLLKWIIKSNYQGLPLPCVKSIVRQVLQGLDYLHTKCQIIHTDIKPENILMSVDESYVRKLAAEATEWQRAGAPPPSGSAVKMSKNKKKKIKKKQKRQAELLEKCIMDLEEMEKTTETREEEDDEEENPQSPKGRACAPLRQVSLQELENEEIEGKNPVSHLTFLLPLVLVLSLFIYHPYLSVSLSLFSDVGKLTAGSLLVNPLEPLNADQIKVKIADLGNACWVHKHFTEDIQTRQYRSLEVLIGSGYSTPADIWSTACMAFELVTGDYLFEPHSGEDYSRDEDHLALMIELLGKIPRHYALSGKYSQEYFTKRDHIALIIELLGSVPRKLIMSGKYSKDFYTKKGDLKHITKLKPWGLLEVLIDKYEWPREEAECFADFLIPMLELIPEKRATAAECLRHPWLSL</sequence>
<dbReference type="GO" id="GO:0035556">
    <property type="term" value="P:intracellular signal transduction"/>
    <property type="evidence" value="ECO:0007669"/>
    <property type="project" value="TreeGrafter"/>
</dbReference>
<dbReference type="InterPro" id="IPR051334">
    <property type="entry name" value="SRPK"/>
</dbReference>
<evidence type="ECO:0000256" key="4">
    <source>
        <dbReference type="ARBA" id="ARBA00022741"/>
    </source>
</evidence>
<dbReference type="CDD" id="cd14216">
    <property type="entry name" value="STKc_SRPK1"/>
    <property type="match status" value="1"/>
</dbReference>
<evidence type="ECO:0000256" key="9">
    <source>
        <dbReference type="PROSITE-ProRule" id="PRU10141"/>
    </source>
</evidence>
<dbReference type="GeneTree" id="ENSGT00940000166975"/>
<dbReference type="GO" id="GO:0000245">
    <property type="term" value="P:spliceosomal complex assembly"/>
    <property type="evidence" value="ECO:0007669"/>
    <property type="project" value="TreeGrafter"/>
</dbReference>
<dbReference type="Gene3D" id="3.30.200.20">
    <property type="entry name" value="Phosphorylase Kinase, domain 1"/>
    <property type="match status" value="1"/>
</dbReference>
<dbReference type="PANTHER" id="PTHR47634:SF4">
    <property type="entry name" value="SRSF PROTEIN KINASE 1"/>
    <property type="match status" value="1"/>
</dbReference>
<proteinExistence type="predicted"/>
<comment type="catalytic activity">
    <reaction evidence="8">
        <text>L-seryl-[protein] + ATP = O-phospho-L-seryl-[protein] + ADP + H(+)</text>
        <dbReference type="Rhea" id="RHEA:17989"/>
        <dbReference type="Rhea" id="RHEA-COMP:9863"/>
        <dbReference type="Rhea" id="RHEA-COMP:11604"/>
        <dbReference type="ChEBI" id="CHEBI:15378"/>
        <dbReference type="ChEBI" id="CHEBI:29999"/>
        <dbReference type="ChEBI" id="CHEBI:30616"/>
        <dbReference type="ChEBI" id="CHEBI:83421"/>
        <dbReference type="ChEBI" id="CHEBI:456216"/>
        <dbReference type="EC" id="2.7.11.1"/>
    </reaction>
</comment>
<accession>A0A671YUN0</accession>
<reference evidence="12" key="1">
    <citation type="submission" date="2021-04" db="EMBL/GenBank/DDBJ databases">
        <authorList>
            <consortium name="Wellcome Sanger Institute Data Sharing"/>
        </authorList>
    </citation>
    <scope>NUCLEOTIDE SEQUENCE [LARGE SCALE GENOMIC DNA]</scope>
</reference>
<dbReference type="OMA" id="RIPVLNC"/>
<evidence type="ECO:0000256" key="10">
    <source>
        <dbReference type="SAM" id="MobiDB-lite"/>
    </source>
</evidence>
<feature type="domain" description="Protein kinase" evidence="11">
    <location>
        <begin position="64"/>
        <end position="559"/>
    </location>
</feature>
<dbReference type="InterPro" id="IPR008271">
    <property type="entry name" value="Ser/Thr_kinase_AS"/>
</dbReference>
<dbReference type="GO" id="GO:0005524">
    <property type="term" value="F:ATP binding"/>
    <property type="evidence" value="ECO:0007669"/>
    <property type="project" value="UniProtKB-UniRule"/>
</dbReference>
<comment type="catalytic activity">
    <reaction evidence="7">
        <text>L-threonyl-[protein] + ATP = O-phospho-L-threonyl-[protein] + ADP + H(+)</text>
        <dbReference type="Rhea" id="RHEA:46608"/>
        <dbReference type="Rhea" id="RHEA-COMP:11060"/>
        <dbReference type="Rhea" id="RHEA-COMP:11605"/>
        <dbReference type="ChEBI" id="CHEBI:15378"/>
        <dbReference type="ChEBI" id="CHEBI:30013"/>
        <dbReference type="ChEBI" id="CHEBI:30616"/>
        <dbReference type="ChEBI" id="CHEBI:61977"/>
        <dbReference type="ChEBI" id="CHEBI:456216"/>
        <dbReference type="EC" id="2.7.11.1"/>
    </reaction>
</comment>
<evidence type="ECO:0000256" key="1">
    <source>
        <dbReference type="ARBA" id="ARBA00012513"/>
    </source>
</evidence>
<dbReference type="Ensembl" id="ENSSAUT00010069642.1">
    <property type="protein sequence ID" value="ENSSAUP00010066505.1"/>
    <property type="gene ID" value="ENSSAUG00010026300.1"/>
</dbReference>
<dbReference type="PROSITE" id="PS00107">
    <property type="entry name" value="PROTEIN_KINASE_ATP"/>
    <property type="match status" value="1"/>
</dbReference>
<dbReference type="EC" id="2.7.11.1" evidence="1"/>
<dbReference type="FunFam" id="3.30.200.20:FF:000163">
    <property type="entry name" value="SRSF protein kinase 2 isoform X1"/>
    <property type="match status" value="1"/>
</dbReference>
<feature type="compositionally biased region" description="Acidic residues" evidence="10">
    <location>
        <begin position="273"/>
        <end position="282"/>
    </location>
</feature>
<evidence type="ECO:0000256" key="3">
    <source>
        <dbReference type="ARBA" id="ARBA00022679"/>
    </source>
</evidence>
<dbReference type="InterPro" id="IPR000719">
    <property type="entry name" value="Prot_kinase_dom"/>
</dbReference>
<dbReference type="GO" id="GO:0050684">
    <property type="term" value="P:regulation of mRNA processing"/>
    <property type="evidence" value="ECO:0007669"/>
    <property type="project" value="TreeGrafter"/>
</dbReference>
<evidence type="ECO:0000256" key="6">
    <source>
        <dbReference type="ARBA" id="ARBA00022840"/>
    </source>
</evidence>
<dbReference type="FunFam" id="1.10.510.10:FF:000275">
    <property type="entry name" value="SRSF protein kinase 2 isoform X3"/>
    <property type="match status" value="2"/>
</dbReference>
<dbReference type="InterPro" id="IPR017441">
    <property type="entry name" value="Protein_kinase_ATP_BS"/>
</dbReference>
<evidence type="ECO:0000256" key="5">
    <source>
        <dbReference type="ARBA" id="ARBA00022777"/>
    </source>
</evidence>
<dbReference type="SMART" id="SM00220">
    <property type="entry name" value="S_TKc"/>
    <property type="match status" value="1"/>
</dbReference>
<dbReference type="Proteomes" id="UP000472265">
    <property type="component" value="Chromosome 7"/>
</dbReference>
<feature type="binding site" evidence="9">
    <location>
        <position position="93"/>
    </location>
    <ligand>
        <name>ATP</name>
        <dbReference type="ChEBI" id="CHEBI:30616"/>
    </ligand>
</feature>
<dbReference type="PANTHER" id="PTHR47634">
    <property type="entry name" value="PROTEIN KINASE DOMAIN-CONTAINING PROTEIN-RELATED"/>
    <property type="match status" value="1"/>
</dbReference>
<keyword evidence="5" id="KW-0418">Kinase</keyword>
<dbReference type="AlphaFoldDB" id="A0A671YUN0"/>
<dbReference type="FunFam" id="1.10.510.10:FF:000293">
    <property type="entry name" value="SRSF protein kinase 1"/>
    <property type="match status" value="1"/>
</dbReference>
<evidence type="ECO:0000259" key="11">
    <source>
        <dbReference type="PROSITE" id="PS50011"/>
    </source>
</evidence>
<dbReference type="InterPro" id="IPR011009">
    <property type="entry name" value="Kinase-like_dom_sf"/>
</dbReference>
<feature type="region of interest" description="Disordered" evidence="10">
    <location>
        <begin position="267"/>
        <end position="290"/>
    </location>
</feature>
<evidence type="ECO:0000256" key="8">
    <source>
        <dbReference type="ARBA" id="ARBA00048679"/>
    </source>
</evidence>
<evidence type="ECO:0000256" key="2">
    <source>
        <dbReference type="ARBA" id="ARBA00022527"/>
    </source>
</evidence>
<dbReference type="GO" id="GO:0005634">
    <property type="term" value="C:nucleus"/>
    <property type="evidence" value="ECO:0007669"/>
    <property type="project" value="TreeGrafter"/>
</dbReference>
<dbReference type="Gene3D" id="1.10.510.10">
    <property type="entry name" value="Transferase(Phosphotransferase) domain 1"/>
    <property type="match status" value="2"/>
</dbReference>
<dbReference type="GO" id="GO:0005737">
    <property type="term" value="C:cytoplasm"/>
    <property type="evidence" value="ECO:0007669"/>
    <property type="project" value="TreeGrafter"/>
</dbReference>
<evidence type="ECO:0000313" key="12">
    <source>
        <dbReference type="Ensembl" id="ENSSAUP00010066505.1"/>
    </source>
</evidence>
<keyword evidence="4 9" id="KW-0547">Nucleotide-binding</keyword>
<protein>
    <recommendedName>
        <fullName evidence="1">non-specific serine/threonine protein kinase</fullName>
        <ecNumber evidence="1">2.7.11.1</ecNumber>
    </recommendedName>
</protein>
<organism evidence="12 13">
    <name type="scientific">Sparus aurata</name>
    <name type="common">Gilthead sea bream</name>
    <dbReference type="NCBI Taxonomy" id="8175"/>
    <lineage>
        <taxon>Eukaryota</taxon>
        <taxon>Metazoa</taxon>
        <taxon>Chordata</taxon>
        <taxon>Craniata</taxon>
        <taxon>Vertebrata</taxon>
        <taxon>Euteleostomi</taxon>
        <taxon>Actinopterygii</taxon>
        <taxon>Neopterygii</taxon>
        <taxon>Teleostei</taxon>
        <taxon>Neoteleostei</taxon>
        <taxon>Acanthomorphata</taxon>
        <taxon>Eupercaria</taxon>
        <taxon>Spariformes</taxon>
        <taxon>Sparidae</taxon>
        <taxon>Sparus</taxon>
    </lineage>
</organism>
<reference evidence="12" key="3">
    <citation type="submission" date="2025-09" db="UniProtKB">
        <authorList>
            <consortium name="Ensembl"/>
        </authorList>
    </citation>
    <scope>IDENTIFICATION</scope>
</reference>
<keyword evidence="3" id="KW-0808">Transferase</keyword>
<dbReference type="PROSITE" id="PS00108">
    <property type="entry name" value="PROTEIN_KINASE_ST"/>
    <property type="match status" value="1"/>
</dbReference>
<evidence type="ECO:0000256" key="7">
    <source>
        <dbReference type="ARBA" id="ARBA00047899"/>
    </source>
</evidence>
<keyword evidence="2" id="KW-0723">Serine/threonine-protein kinase</keyword>
<feature type="compositionally biased region" description="Acidic residues" evidence="10">
    <location>
        <begin position="25"/>
        <end position="42"/>
    </location>
</feature>
<reference evidence="12" key="2">
    <citation type="submission" date="2025-08" db="UniProtKB">
        <authorList>
            <consortium name="Ensembl"/>
        </authorList>
    </citation>
    <scope>IDENTIFICATION</scope>
</reference>
<evidence type="ECO:0000313" key="13">
    <source>
        <dbReference type="Proteomes" id="UP000472265"/>
    </source>
</evidence>
<feature type="region of interest" description="Disordered" evidence="10">
    <location>
        <begin position="1"/>
        <end position="47"/>
    </location>
</feature>
<keyword evidence="13" id="KW-1185">Reference proteome</keyword>
<name>A0A671YUN0_SPAAU</name>
<feature type="region of interest" description="Disordered" evidence="10">
    <location>
        <begin position="221"/>
        <end position="250"/>
    </location>
</feature>
<feature type="compositionally biased region" description="Basic residues" evidence="10">
    <location>
        <begin position="238"/>
        <end position="250"/>
    </location>
</feature>
<keyword evidence="6 9" id="KW-0067">ATP-binding</keyword>
<dbReference type="GO" id="GO:0004674">
    <property type="term" value="F:protein serine/threonine kinase activity"/>
    <property type="evidence" value="ECO:0007669"/>
    <property type="project" value="UniProtKB-KW"/>
</dbReference>
<dbReference type="SUPFAM" id="SSF56112">
    <property type="entry name" value="Protein kinase-like (PK-like)"/>
    <property type="match status" value="1"/>
</dbReference>
<dbReference type="Pfam" id="PF00069">
    <property type="entry name" value="Pkinase"/>
    <property type="match status" value="2"/>
</dbReference>
<gene>
    <name evidence="12" type="primary">srpk1a</name>
</gene>
<dbReference type="PROSITE" id="PS50011">
    <property type="entry name" value="PROTEIN_KINASE_DOM"/>
    <property type="match status" value="1"/>
</dbReference>